<dbReference type="Proteomes" id="UP000677228">
    <property type="component" value="Unassembled WGS sequence"/>
</dbReference>
<comment type="caution">
    <text evidence="1">The sequence shown here is derived from an EMBL/GenBank/DDBJ whole genome shotgun (WGS) entry which is preliminary data.</text>
</comment>
<protein>
    <submittedName>
        <fullName evidence="1">Uncharacterized protein</fullName>
    </submittedName>
</protein>
<dbReference type="SUPFAM" id="SSF52047">
    <property type="entry name" value="RNI-like"/>
    <property type="match status" value="1"/>
</dbReference>
<dbReference type="AlphaFoldDB" id="A0A8S2DXB7"/>
<reference evidence="1" key="1">
    <citation type="submission" date="2021-02" db="EMBL/GenBank/DDBJ databases">
        <authorList>
            <person name="Nowell W R."/>
        </authorList>
    </citation>
    <scope>NUCLEOTIDE SEQUENCE</scope>
</reference>
<dbReference type="EMBL" id="CAJNOK010008330">
    <property type="protein sequence ID" value="CAF1060574.1"/>
    <property type="molecule type" value="Genomic_DNA"/>
</dbReference>
<dbReference type="EMBL" id="CAJOBA010008347">
    <property type="protein sequence ID" value="CAF3826156.1"/>
    <property type="molecule type" value="Genomic_DNA"/>
</dbReference>
<accession>A0A8S2DXB7</accession>
<dbReference type="Proteomes" id="UP000682733">
    <property type="component" value="Unassembled WGS sequence"/>
</dbReference>
<name>A0A8S2DXB7_9BILA</name>
<evidence type="ECO:0000313" key="1">
    <source>
        <dbReference type="EMBL" id="CAF1060574.1"/>
    </source>
</evidence>
<organism evidence="1 3">
    <name type="scientific">Didymodactylos carnosus</name>
    <dbReference type="NCBI Taxonomy" id="1234261"/>
    <lineage>
        <taxon>Eukaryota</taxon>
        <taxon>Metazoa</taxon>
        <taxon>Spiralia</taxon>
        <taxon>Gnathifera</taxon>
        <taxon>Rotifera</taxon>
        <taxon>Eurotatoria</taxon>
        <taxon>Bdelloidea</taxon>
        <taxon>Philodinida</taxon>
        <taxon>Philodinidae</taxon>
        <taxon>Didymodactylos</taxon>
    </lineage>
</organism>
<proteinExistence type="predicted"/>
<evidence type="ECO:0000313" key="2">
    <source>
        <dbReference type="EMBL" id="CAF3826156.1"/>
    </source>
</evidence>
<gene>
    <name evidence="1" type="ORF">OVA965_LOCUS17391</name>
    <name evidence="2" type="ORF">TMI583_LOCUS17405</name>
</gene>
<sequence>MEFRESVFPVTTIESGSTELWNEFFDYLSLLDILQAFSGLNSRINAIICCSFPIYIDLSYTSISFDQFQGYCRYALRTSSHYIKSLKLSNVDKINAINLFNSICDIRQFLSLQKLILLEPSQHNIVDLFSRVSELKELSSIQIINYSDITFDEGVIFQNVKFLKTLSLKTILEDSFHYLQASKIEQLTIEYCELNLFYHLNPCLKYLKVNNYQWNRSSRHQRELGTAIYFPHLIHLDIGIQDIWGESEVLVDIEFILSKIGSTLEHFSLSYCPNTIYYYSNYWSGHYWPKLLSSLTRTCRIQLFVRALYLDFIPNFPQIQASFENNPFWRDHPAKIYYDQTNKLFCFHTLPYPQTAQDTQWHFENTLIAAVGGLRYDDNADVSFTNLQQISTTLTIKNDYEKYIYLPQRSGHSVQQLKLDLPSHVIPIDNICSILDKKFGKFCAKLTMLYFNDGYNSSERSQEFLFKLFECMPKLLEIKFTLKNSTTLKKILNLKIHTIESLILVQSCELTINDIDLISLSLPNLKKFECSISTITDLKQILCLCLKKMICLVYLRITTAKRLYKDSFKKWIEYKLKHNRYKVDDGLEIWL</sequence>
<evidence type="ECO:0000313" key="3">
    <source>
        <dbReference type="Proteomes" id="UP000677228"/>
    </source>
</evidence>